<reference evidence="1" key="1">
    <citation type="journal article" date="2012" name="PLoS ONE">
        <title>Gene sets for utilization of primary and secondary nutrition supplies in the distal gut of endangered iberian lynx.</title>
        <authorList>
            <person name="Alcaide M."/>
            <person name="Messina E."/>
            <person name="Richter M."/>
            <person name="Bargiela R."/>
            <person name="Peplies J."/>
            <person name="Huws S.A."/>
            <person name="Newbold C.J."/>
            <person name="Golyshin P.N."/>
            <person name="Simon M.A."/>
            <person name="Lopez G."/>
            <person name="Yakimov M.M."/>
            <person name="Ferrer M."/>
        </authorList>
    </citation>
    <scope>NUCLEOTIDE SEQUENCE</scope>
</reference>
<accession>J9GM42</accession>
<sequence length="64" mass="7390">MRIFLPLPWPTNVKCWCVVGSIRHSRLTIVTITKKAPCFHHFFEEAGCFLGRVGCESYRTFSVD</sequence>
<gene>
    <name evidence="1" type="ORF">EVA_11015</name>
</gene>
<organism evidence="1">
    <name type="scientific">gut metagenome</name>
    <dbReference type="NCBI Taxonomy" id="749906"/>
    <lineage>
        <taxon>unclassified sequences</taxon>
        <taxon>metagenomes</taxon>
        <taxon>organismal metagenomes</taxon>
    </lineage>
</organism>
<proteinExistence type="predicted"/>
<dbReference type="AlphaFoldDB" id="J9GM42"/>
<comment type="caution">
    <text evidence="1">The sequence shown here is derived from an EMBL/GenBank/DDBJ whole genome shotgun (WGS) entry which is preliminary data.</text>
</comment>
<protein>
    <submittedName>
        <fullName evidence="1">Uncharacterized protein</fullName>
    </submittedName>
</protein>
<evidence type="ECO:0000313" key="1">
    <source>
        <dbReference type="EMBL" id="EJX00880.1"/>
    </source>
</evidence>
<name>J9GM42_9ZZZZ</name>
<dbReference type="EMBL" id="AMCI01003193">
    <property type="protein sequence ID" value="EJX00880.1"/>
    <property type="molecule type" value="Genomic_DNA"/>
</dbReference>